<dbReference type="Gene3D" id="2.70.220.10">
    <property type="entry name" value="Ganglioside GM2 activator"/>
    <property type="match status" value="1"/>
</dbReference>
<dbReference type="Proteomes" id="UP000504606">
    <property type="component" value="Unplaced"/>
</dbReference>
<organism evidence="3 4">
    <name type="scientific">Frankliniella occidentalis</name>
    <name type="common">Western flower thrips</name>
    <name type="synonym">Euthrips occidentalis</name>
    <dbReference type="NCBI Taxonomy" id="133901"/>
    <lineage>
        <taxon>Eukaryota</taxon>
        <taxon>Metazoa</taxon>
        <taxon>Ecdysozoa</taxon>
        <taxon>Arthropoda</taxon>
        <taxon>Hexapoda</taxon>
        <taxon>Insecta</taxon>
        <taxon>Pterygota</taxon>
        <taxon>Neoptera</taxon>
        <taxon>Paraneoptera</taxon>
        <taxon>Thysanoptera</taxon>
        <taxon>Terebrantia</taxon>
        <taxon>Thripoidea</taxon>
        <taxon>Thripidae</taxon>
        <taxon>Frankliniella</taxon>
    </lineage>
</organism>
<keyword evidence="3" id="KW-1185">Reference proteome</keyword>
<sequence>MLFALTAVTLALVARQGATRKAFNTVAGPYIAYAERLYMCEPPDRPYPWRWHFTPSQFNPQRPQELQRLTGNMTGDNIHIDDSCTLKVNVDAWSNSLNRYKVDFVVIDFKDKACQKIRMLIPGFCATVYKSKEIKRVCDFEPGLYEVNNRTVDWTVPNIPIFPYGRYKMRLSSEKAGETIFCLGVDFRTIPNPVHR</sequence>
<evidence type="ECO:0000256" key="2">
    <source>
        <dbReference type="SAM" id="SignalP"/>
    </source>
</evidence>
<dbReference type="AlphaFoldDB" id="A0A6J1S8V6"/>
<dbReference type="RefSeq" id="XP_026275680.1">
    <property type="nucleotide sequence ID" value="XM_026419895.2"/>
</dbReference>
<dbReference type="KEGG" id="foc:113204650"/>
<accession>A0A6J1S8V6</accession>
<evidence type="ECO:0000256" key="1">
    <source>
        <dbReference type="ARBA" id="ARBA00022729"/>
    </source>
</evidence>
<dbReference type="OrthoDB" id="6613763at2759"/>
<keyword evidence="1 2" id="KW-0732">Signal</keyword>
<evidence type="ECO:0000313" key="3">
    <source>
        <dbReference type="Proteomes" id="UP000504606"/>
    </source>
</evidence>
<dbReference type="GeneID" id="113204650"/>
<dbReference type="InterPro" id="IPR036846">
    <property type="entry name" value="GM2-AP_sf"/>
</dbReference>
<reference evidence="4" key="1">
    <citation type="submission" date="2025-08" db="UniProtKB">
        <authorList>
            <consortium name="RefSeq"/>
        </authorList>
    </citation>
    <scope>IDENTIFICATION</scope>
    <source>
        <tissue evidence="4">Whole organism</tissue>
    </source>
</reference>
<protein>
    <submittedName>
        <fullName evidence="4">Uncharacterized protein LOC113204650</fullName>
    </submittedName>
</protein>
<gene>
    <name evidence="4" type="primary">LOC113204650</name>
</gene>
<feature type="chain" id="PRO_5026647116" evidence="2">
    <location>
        <begin position="20"/>
        <end position="196"/>
    </location>
</feature>
<name>A0A6J1S8V6_FRAOC</name>
<feature type="signal peptide" evidence="2">
    <location>
        <begin position="1"/>
        <end position="19"/>
    </location>
</feature>
<evidence type="ECO:0000313" key="4">
    <source>
        <dbReference type="RefSeq" id="XP_026275680.1"/>
    </source>
</evidence>
<proteinExistence type="predicted"/>